<organism evidence="2 3">
    <name type="scientific">Reticulomyxa filosa</name>
    <dbReference type="NCBI Taxonomy" id="46433"/>
    <lineage>
        <taxon>Eukaryota</taxon>
        <taxon>Sar</taxon>
        <taxon>Rhizaria</taxon>
        <taxon>Retaria</taxon>
        <taxon>Foraminifera</taxon>
        <taxon>Monothalamids</taxon>
        <taxon>Reticulomyxidae</taxon>
        <taxon>Reticulomyxa</taxon>
    </lineage>
</organism>
<reference evidence="2 3" key="1">
    <citation type="journal article" date="2013" name="Curr. Biol.">
        <title>The Genome of the Foraminiferan Reticulomyxa filosa.</title>
        <authorList>
            <person name="Glockner G."/>
            <person name="Hulsmann N."/>
            <person name="Schleicher M."/>
            <person name="Noegel A.A."/>
            <person name="Eichinger L."/>
            <person name="Gallinger C."/>
            <person name="Pawlowski J."/>
            <person name="Sierra R."/>
            <person name="Euteneuer U."/>
            <person name="Pillet L."/>
            <person name="Moustafa A."/>
            <person name="Platzer M."/>
            <person name="Groth M."/>
            <person name="Szafranski K."/>
            <person name="Schliwa M."/>
        </authorList>
    </citation>
    <scope>NUCLEOTIDE SEQUENCE [LARGE SCALE GENOMIC DNA]</scope>
</reference>
<keyword evidence="3" id="KW-1185">Reference proteome</keyword>
<feature type="transmembrane region" description="Helical" evidence="1">
    <location>
        <begin position="63"/>
        <end position="83"/>
    </location>
</feature>
<keyword evidence="1" id="KW-1133">Transmembrane helix</keyword>
<sequence>MYEQGSVAMYVINLFRGSGVLAMEWLLIRIWLLYYDFTYDIHQLDFRWQKHISVNYVPWTMKYTFLGNLKVLFGLSVFVFVIIESTIVLTYVNMCVCVCVCDIIRGLVSWFGKWTWMYVSLASGIVLSIAGVYPVQKIQQVRDVMDVKDEIFVDLCGQGEIRWLLLSLLTVLIMLGVGALVLEYQWKPFPNALELWICWSSSVIVACVSYVSLHRVSRFVDEYERSRLLTKMKHQ</sequence>
<feature type="transmembrane region" description="Helical" evidence="1">
    <location>
        <begin position="90"/>
        <end position="108"/>
    </location>
</feature>
<keyword evidence="1" id="KW-0472">Membrane</keyword>
<dbReference type="AlphaFoldDB" id="X6NGA9"/>
<proteinExistence type="predicted"/>
<dbReference type="EMBL" id="ASPP01008593">
    <property type="protein sequence ID" value="ETO25360.1"/>
    <property type="molecule type" value="Genomic_DNA"/>
</dbReference>
<keyword evidence="1" id="KW-0812">Transmembrane</keyword>
<feature type="transmembrane region" description="Helical" evidence="1">
    <location>
        <begin position="114"/>
        <end position="135"/>
    </location>
</feature>
<dbReference type="Proteomes" id="UP000023152">
    <property type="component" value="Unassembled WGS sequence"/>
</dbReference>
<evidence type="ECO:0000256" key="1">
    <source>
        <dbReference type="SAM" id="Phobius"/>
    </source>
</evidence>
<protein>
    <submittedName>
        <fullName evidence="2">Uncharacterized protein</fullName>
    </submittedName>
</protein>
<feature type="non-terminal residue" evidence="2">
    <location>
        <position position="235"/>
    </location>
</feature>
<gene>
    <name evidence="2" type="ORF">RFI_11777</name>
</gene>
<feature type="transmembrane region" description="Helical" evidence="1">
    <location>
        <begin position="7"/>
        <end position="28"/>
    </location>
</feature>
<feature type="transmembrane region" description="Helical" evidence="1">
    <location>
        <begin position="163"/>
        <end position="181"/>
    </location>
</feature>
<accession>X6NGA9</accession>
<evidence type="ECO:0000313" key="3">
    <source>
        <dbReference type="Proteomes" id="UP000023152"/>
    </source>
</evidence>
<name>X6NGA9_RETFI</name>
<evidence type="ECO:0000313" key="2">
    <source>
        <dbReference type="EMBL" id="ETO25360.1"/>
    </source>
</evidence>
<comment type="caution">
    <text evidence="2">The sequence shown here is derived from an EMBL/GenBank/DDBJ whole genome shotgun (WGS) entry which is preliminary data.</text>
</comment>
<feature type="transmembrane region" description="Helical" evidence="1">
    <location>
        <begin position="193"/>
        <end position="213"/>
    </location>
</feature>